<dbReference type="Gene3D" id="3.10.20.80">
    <property type="entry name" value="Translation initiation factor 3 (IF-3), N-terminal domain"/>
    <property type="match status" value="1"/>
</dbReference>
<dbReference type="AlphaFoldDB" id="A0A4S8RV62"/>
<keyword evidence="10" id="KW-1185">Reference proteome</keyword>
<dbReference type="InterPro" id="IPR001288">
    <property type="entry name" value="Translation_initiation_fac_3"/>
</dbReference>
<feature type="domain" description="Translation initiation factor 3 C-terminal" evidence="7">
    <location>
        <begin position="96"/>
        <end position="181"/>
    </location>
</feature>
<dbReference type="Pfam" id="PF00707">
    <property type="entry name" value="IF3_C"/>
    <property type="match status" value="1"/>
</dbReference>
<comment type="caution">
    <text evidence="9">The sequence shown here is derived from an EMBL/GenBank/DDBJ whole genome shotgun (WGS) entry which is preliminary data.</text>
</comment>
<dbReference type="Proteomes" id="UP000310406">
    <property type="component" value="Unassembled WGS sequence"/>
</dbReference>
<sequence length="185" mass="21608">MAIRRRFKPQPRRENKNPHNINEKIKAPEVRLVGDNVEMGVYPISKARDIAKEQELDLVEISPNANPPVCKIIDYKKFLYEQKKRDKALKAKATKVVIKEIRFGPQTDDHDYEFKKRHAEKFLKDGAKLKAYVFFKGRSIVYKDQGEILLLKLAQELEELGKVEQMPKLEGKRMTMFIAPKTNKK</sequence>
<evidence type="ECO:0000259" key="7">
    <source>
        <dbReference type="Pfam" id="PF00707"/>
    </source>
</evidence>
<dbReference type="GO" id="GO:0016020">
    <property type="term" value="C:membrane"/>
    <property type="evidence" value="ECO:0007669"/>
    <property type="project" value="TreeGrafter"/>
</dbReference>
<organism evidence="9 10">
    <name type="scientific">Flagellimonas alvinocaridis</name>
    <dbReference type="NCBI Taxonomy" id="2530200"/>
    <lineage>
        <taxon>Bacteria</taxon>
        <taxon>Pseudomonadati</taxon>
        <taxon>Bacteroidota</taxon>
        <taxon>Flavobacteriia</taxon>
        <taxon>Flavobacteriales</taxon>
        <taxon>Flavobacteriaceae</taxon>
        <taxon>Flagellimonas</taxon>
    </lineage>
</organism>
<dbReference type="EMBL" id="SNTZ01000011">
    <property type="protein sequence ID" value="THV57814.1"/>
    <property type="molecule type" value="Genomic_DNA"/>
</dbReference>
<feature type="compositionally biased region" description="Basic and acidic residues" evidence="6">
    <location>
        <begin position="11"/>
        <end position="21"/>
    </location>
</feature>
<dbReference type="HAMAP" id="MF_00080">
    <property type="entry name" value="IF_3"/>
    <property type="match status" value="1"/>
</dbReference>
<dbReference type="FunFam" id="3.10.20.80:FF:000001">
    <property type="entry name" value="Translation initiation factor IF-3"/>
    <property type="match status" value="1"/>
</dbReference>
<dbReference type="GO" id="GO:0032790">
    <property type="term" value="P:ribosome disassembly"/>
    <property type="evidence" value="ECO:0007669"/>
    <property type="project" value="TreeGrafter"/>
</dbReference>
<feature type="domain" description="Translation initiation factor 3 N-terminal" evidence="8">
    <location>
        <begin position="21"/>
        <end position="87"/>
    </location>
</feature>
<comment type="similarity">
    <text evidence="1 4">Belongs to the IF-3 family.</text>
</comment>
<dbReference type="SUPFAM" id="SSF54364">
    <property type="entry name" value="Translation initiation factor IF3, N-terminal domain"/>
    <property type="match status" value="1"/>
</dbReference>
<evidence type="ECO:0000313" key="10">
    <source>
        <dbReference type="Proteomes" id="UP000310406"/>
    </source>
</evidence>
<dbReference type="GO" id="GO:0003743">
    <property type="term" value="F:translation initiation factor activity"/>
    <property type="evidence" value="ECO:0007669"/>
    <property type="project" value="UniProtKB-UniRule"/>
</dbReference>
<dbReference type="GO" id="GO:0043022">
    <property type="term" value="F:ribosome binding"/>
    <property type="evidence" value="ECO:0007669"/>
    <property type="project" value="UniProtKB-ARBA"/>
</dbReference>
<reference evidence="9 10" key="1">
    <citation type="submission" date="2019-03" db="EMBL/GenBank/DDBJ databases">
        <title>Muricauda SCR12 sp.nov, a marine bacterium isolated from Pacific Ocean:the Okinawa trough.</title>
        <authorList>
            <person name="Liu L."/>
        </authorList>
    </citation>
    <scope>NUCLEOTIDE SEQUENCE [LARGE SCALE GENOMIC DNA]</scope>
    <source>
        <strain evidence="9 10">SCR12</strain>
    </source>
</reference>
<feature type="region of interest" description="Disordered" evidence="6">
    <location>
        <begin position="1"/>
        <end position="21"/>
    </location>
</feature>
<dbReference type="InterPro" id="IPR019815">
    <property type="entry name" value="Translation_initiation_fac_3_C"/>
</dbReference>
<dbReference type="FunFam" id="3.30.110.10:FF:000001">
    <property type="entry name" value="Translation initiation factor IF-3"/>
    <property type="match status" value="1"/>
</dbReference>
<evidence type="ECO:0000256" key="6">
    <source>
        <dbReference type="SAM" id="MobiDB-lite"/>
    </source>
</evidence>
<evidence type="ECO:0000256" key="4">
    <source>
        <dbReference type="HAMAP-Rule" id="MF_00080"/>
    </source>
</evidence>
<dbReference type="InterPro" id="IPR019814">
    <property type="entry name" value="Translation_initiation_fac_3_N"/>
</dbReference>
<dbReference type="SUPFAM" id="SSF55200">
    <property type="entry name" value="Translation initiation factor IF3, C-terminal domain"/>
    <property type="match status" value="1"/>
</dbReference>
<protein>
    <recommendedName>
        <fullName evidence="4 5">Translation initiation factor IF-3</fullName>
    </recommendedName>
</protein>
<name>A0A4S8RV62_9FLAO</name>
<dbReference type="GO" id="GO:0005829">
    <property type="term" value="C:cytosol"/>
    <property type="evidence" value="ECO:0007669"/>
    <property type="project" value="TreeGrafter"/>
</dbReference>
<evidence type="ECO:0000256" key="5">
    <source>
        <dbReference type="NCBIfam" id="TIGR00168"/>
    </source>
</evidence>
<evidence type="ECO:0000256" key="3">
    <source>
        <dbReference type="ARBA" id="ARBA00022917"/>
    </source>
</evidence>
<evidence type="ECO:0000256" key="2">
    <source>
        <dbReference type="ARBA" id="ARBA00022540"/>
    </source>
</evidence>
<feature type="compositionally biased region" description="Basic residues" evidence="6">
    <location>
        <begin position="1"/>
        <end position="10"/>
    </location>
</feature>
<dbReference type="InterPro" id="IPR036788">
    <property type="entry name" value="T_IF-3_C_sf"/>
</dbReference>
<keyword evidence="2 4" id="KW-0396">Initiation factor</keyword>
<dbReference type="OrthoDB" id="9806014at2"/>
<evidence type="ECO:0000259" key="8">
    <source>
        <dbReference type="Pfam" id="PF05198"/>
    </source>
</evidence>
<comment type="subcellular location">
    <subcellularLocation>
        <location evidence="4">Cytoplasm</location>
    </subcellularLocation>
</comment>
<dbReference type="PANTHER" id="PTHR10938:SF0">
    <property type="entry name" value="TRANSLATION INITIATION FACTOR IF-3, MITOCHONDRIAL"/>
    <property type="match status" value="1"/>
</dbReference>
<dbReference type="InterPro" id="IPR036787">
    <property type="entry name" value="T_IF-3_N_sf"/>
</dbReference>
<dbReference type="Pfam" id="PF05198">
    <property type="entry name" value="IF3_N"/>
    <property type="match status" value="1"/>
</dbReference>
<accession>A0A4S8RV62</accession>
<evidence type="ECO:0000256" key="1">
    <source>
        <dbReference type="ARBA" id="ARBA00005439"/>
    </source>
</evidence>
<gene>
    <name evidence="4" type="primary">infC</name>
    <name evidence="9" type="ORF">EZV76_14580</name>
</gene>
<dbReference type="Gene3D" id="3.30.110.10">
    <property type="entry name" value="Translation initiation factor 3 (IF-3), C-terminal domain"/>
    <property type="match status" value="1"/>
</dbReference>
<dbReference type="PANTHER" id="PTHR10938">
    <property type="entry name" value="TRANSLATION INITIATION FACTOR IF-3"/>
    <property type="match status" value="1"/>
</dbReference>
<evidence type="ECO:0000313" key="9">
    <source>
        <dbReference type="EMBL" id="THV57814.1"/>
    </source>
</evidence>
<keyword evidence="3 4" id="KW-0648">Protein biosynthesis</keyword>
<comment type="subunit">
    <text evidence="4">Monomer.</text>
</comment>
<proteinExistence type="inferred from homology"/>
<comment type="function">
    <text evidence="4">IF-3 binds to the 30S ribosomal subunit and shifts the equilibrium between 70S ribosomes and their 50S and 30S subunits in favor of the free subunits, thus enhancing the availability of 30S subunits on which protein synthesis initiation begins.</text>
</comment>
<keyword evidence="4" id="KW-0963">Cytoplasm</keyword>
<dbReference type="NCBIfam" id="TIGR00168">
    <property type="entry name" value="infC"/>
    <property type="match status" value="1"/>
</dbReference>